<evidence type="ECO:0000313" key="2">
    <source>
        <dbReference type="Proteomes" id="UP000742098"/>
    </source>
</evidence>
<protein>
    <submittedName>
        <fullName evidence="1">Uncharacterized protein</fullName>
    </submittedName>
</protein>
<dbReference type="AlphaFoldDB" id="A0A921KZW8"/>
<feature type="non-terminal residue" evidence="1">
    <location>
        <position position="1"/>
    </location>
</feature>
<sequence length="131" mass="13853">DQPARLMIASLGDHRLNNNVVSGFFTVSLVRASDGALLTNATGSDVIVNCVTVPDASAKEGKDFVFTNMHDLRISGDGNHSSANVYGVVLYSTDAAEKQVKLKIKSVTQPTGAQPISVSDAEATAEFTIRK</sequence>
<proteinExistence type="predicted"/>
<name>A0A921KZW8_9BACT</name>
<reference evidence="1" key="2">
    <citation type="submission" date="2021-09" db="EMBL/GenBank/DDBJ databases">
        <authorList>
            <person name="Gilroy R."/>
        </authorList>
    </citation>
    <scope>NUCLEOTIDE SEQUENCE</scope>
    <source>
        <strain evidence="1">6966</strain>
    </source>
</reference>
<dbReference type="EMBL" id="DYVS01000291">
    <property type="protein sequence ID" value="HJF72154.1"/>
    <property type="molecule type" value="Genomic_DNA"/>
</dbReference>
<dbReference type="Proteomes" id="UP000742098">
    <property type="component" value="Unassembled WGS sequence"/>
</dbReference>
<comment type="caution">
    <text evidence="1">The sequence shown here is derived from an EMBL/GenBank/DDBJ whole genome shotgun (WGS) entry which is preliminary data.</text>
</comment>
<evidence type="ECO:0000313" key="1">
    <source>
        <dbReference type="EMBL" id="HJF72154.1"/>
    </source>
</evidence>
<organism evidence="1 2">
    <name type="scientific">Butyricimonas virosa</name>
    <dbReference type="NCBI Taxonomy" id="544645"/>
    <lineage>
        <taxon>Bacteria</taxon>
        <taxon>Pseudomonadati</taxon>
        <taxon>Bacteroidota</taxon>
        <taxon>Bacteroidia</taxon>
        <taxon>Bacteroidales</taxon>
        <taxon>Odoribacteraceae</taxon>
        <taxon>Butyricimonas</taxon>
    </lineage>
</organism>
<gene>
    <name evidence="1" type="ORF">K8V05_15500</name>
</gene>
<accession>A0A921KZW8</accession>
<reference evidence="1" key="1">
    <citation type="journal article" date="2021" name="PeerJ">
        <title>Extensive microbial diversity within the chicken gut microbiome revealed by metagenomics and culture.</title>
        <authorList>
            <person name="Gilroy R."/>
            <person name="Ravi A."/>
            <person name="Getino M."/>
            <person name="Pursley I."/>
            <person name="Horton D.L."/>
            <person name="Alikhan N.F."/>
            <person name="Baker D."/>
            <person name="Gharbi K."/>
            <person name="Hall N."/>
            <person name="Watson M."/>
            <person name="Adriaenssens E.M."/>
            <person name="Foster-Nyarko E."/>
            <person name="Jarju S."/>
            <person name="Secka A."/>
            <person name="Antonio M."/>
            <person name="Oren A."/>
            <person name="Chaudhuri R.R."/>
            <person name="La Ragione R."/>
            <person name="Hildebrand F."/>
            <person name="Pallen M.J."/>
        </authorList>
    </citation>
    <scope>NUCLEOTIDE SEQUENCE</scope>
    <source>
        <strain evidence="1">6966</strain>
    </source>
</reference>